<evidence type="ECO:0000256" key="5">
    <source>
        <dbReference type="ARBA" id="ARBA00022768"/>
    </source>
</evidence>
<dbReference type="InterPro" id="IPR013185">
    <property type="entry name" value="Transl_elong_KOW-like"/>
</dbReference>
<dbReference type="InterPro" id="IPR013852">
    <property type="entry name" value="Transl_elong_P/YeiP_CS"/>
</dbReference>
<dbReference type="Gene3D" id="2.40.50.140">
    <property type="entry name" value="Nucleic acid-binding proteins"/>
    <property type="match status" value="2"/>
</dbReference>
<feature type="domain" description="Translation elongation factor P/YeiP central" evidence="11">
    <location>
        <begin position="68"/>
        <end position="122"/>
    </location>
</feature>
<dbReference type="Proteomes" id="UP001597400">
    <property type="component" value="Unassembled WGS sequence"/>
</dbReference>
<keyword evidence="5 7" id="KW-0251">Elongation factor</keyword>
<comment type="pathway">
    <text evidence="2 7">Protein biosynthesis; polypeptide chain elongation.</text>
</comment>
<evidence type="ECO:0000259" key="11">
    <source>
        <dbReference type="SMART" id="SM01185"/>
    </source>
</evidence>
<feature type="domain" description="Elongation factor P C-terminal" evidence="10">
    <location>
        <begin position="130"/>
        <end position="185"/>
    </location>
</feature>
<keyword evidence="6 7" id="KW-0648">Protein biosynthesis</keyword>
<organism evidence="12 13">
    <name type="scientific">Sphingomonas arantia</name>
    <dbReference type="NCBI Taxonomy" id="1460676"/>
    <lineage>
        <taxon>Bacteria</taxon>
        <taxon>Pseudomonadati</taxon>
        <taxon>Pseudomonadota</taxon>
        <taxon>Alphaproteobacteria</taxon>
        <taxon>Sphingomonadales</taxon>
        <taxon>Sphingomonadaceae</taxon>
        <taxon>Sphingomonas</taxon>
    </lineage>
</organism>
<dbReference type="NCBIfam" id="NF001810">
    <property type="entry name" value="PRK00529.1"/>
    <property type="match status" value="1"/>
</dbReference>
<dbReference type="Pfam" id="PF09285">
    <property type="entry name" value="Elong-fact-P_C"/>
    <property type="match status" value="1"/>
</dbReference>
<sequence>MKISGVDIRPGNIIEYDGGLWRAVKIQHTQPGKGGAYMQVELKNLIDGRKNNVRFRSAETVEKVRLDTKDFQFLFADGDALTFMDKLNYDQVQLDRGILGDASAFLQDGMDVVMELYDERPISVQLPDTVEAMIVSADAVVKGQTASSSYKPAVLENGVRVMVPPHIGAGTRIVVDVYEQTYVKRAD</sequence>
<reference evidence="13" key="1">
    <citation type="journal article" date="2019" name="Int. J. Syst. Evol. Microbiol.">
        <title>The Global Catalogue of Microorganisms (GCM) 10K type strain sequencing project: providing services to taxonomists for standard genome sequencing and annotation.</title>
        <authorList>
            <consortium name="The Broad Institute Genomics Platform"/>
            <consortium name="The Broad Institute Genome Sequencing Center for Infectious Disease"/>
            <person name="Wu L."/>
            <person name="Ma J."/>
        </authorList>
    </citation>
    <scope>NUCLEOTIDE SEQUENCE [LARGE SCALE GENOMIC DNA]</scope>
    <source>
        <strain evidence="13">CGMCC 1.12702</strain>
    </source>
</reference>
<dbReference type="PANTHER" id="PTHR30053">
    <property type="entry name" value="ELONGATION FACTOR P"/>
    <property type="match status" value="1"/>
</dbReference>
<evidence type="ECO:0000256" key="1">
    <source>
        <dbReference type="ARBA" id="ARBA00004496"/>
    </source>
</evidence>
<accession>A0ABW4TXI7</accession>
<dbReference type="Pfam" id="PF08207">
    <property type="entry name" value="EFP_N"/>
    <property type="match status" value="1"/>
</dbReference>
<evidence type="ECO:0000256" key="3">
    <source>
        <dbReference type="ARBA" id="ARBA00009479"/>
    </source>
</evidence>
<dbReference type="CDD" id="cd05794">
    <property type="entry name" value="S1_EF-P_repeat_2"/>
    <property type="match status" value="1"/>
</dbReference>
<protein>
    <recommendedName>
        <fullName evidence="7 8">Elongation factor P</fullName>
        <shortName evidence="7">EF-P</shortName>
    </recommendedName>
</protein>
<evidence type="ECO:0000259" key="10">
    <source>
        <dbReference type="SMART" id="SM00841"/>
    </source>
</evidence>
<dbReference type="HAMAP" id="MF_00141">
    <property type="entry name" value="EF_P"/>
    <property type="match status" value="1"/>
</dbReference>
<dbReference type="InterPro" id="IPR008991">
    <property type="entry name" value="Translation_prot_SH3-like_sf"/>
</dbReference>
<gene>
    <name evidence="7 12" type="primary">efp</name>
    <name evidence="12" type="ORF">ACFSGX_11655</name>
</gene>
<comment type="subcellular location">
    <subcellularLocation>
        <location evidence="1 7">Cytoplasm</location>
    </subcellularLocation>
</comment>
<dbReference type="SMART" id="SM01185">
    <property type="entry name" value="EFP"/>
    <property type="match status" value="1"/>
</dbReference>
<evidence type="ECO:0000256" key="2">
    <source>
        <dbReference type="ARBA" id="ARBA00004815"/>
    </source>
</evidence>
<evidence type="ECO:0000256" key="4">
    <source>
        <dbReference type="ARBA" id="ARBA00022490"/>
    </source>
</evidence>
<evidence type="ECO:0000256" key="6">
    <source>
        <dbReference type="ARBA" id="ARBA00022917"/>
    </source>
</evidence>
<dbReference type="EMBL" id="JBHUGS010000003">
    <property type="protein sequence ID" value="MFD1951420.1"/>
    <property type="molecule type" value="Genomic_DNA"/>
</dbReference>
<dbReference type="RefSeq" id="WP_380930110.1">
    <property type="nucleotide sequence ID" value="NZ_JBHUGS010000003.1"/>
</dbReference>
<dbReference type="InterPro" id="IPR014722">
    <property type="entry name" value="Rib_uL2_dom2"/>
</dbReference>
<dbReference type="NCBIfam" id="TIGR00038">
    <property type="entry name" value="efp"/>
    <property type="match status" value="1"/>
</dbReference>
<evidence type="ECO:0000313" key="12">
    <source>
        <dbReference type="EMBL" id="MFD1951420.1"/>
    </source>
</evidence>
<dbReference type="InterPro" id="IPR012340">
    <property type="entry name" value="NA-bd_OB-fold"/>
</dbReference>
<comment type="caution">
    <text evidence="12">The sequence shown here is derived from an EMBL/GenBank/DDBJ whole genome shotgun (WGS) entry which is preliminary data.</text>
</comment>
<dbReference type="Gene3D" id="2.30.30.30">
    <property type="match status" value="1"/>
</dbReference>
<dbReference type="InterPro" id="IPR011768">
    <property type="entry name" value="Transl_elongation_fac_P"/>
</dbReference>
<dbReference type="PANTHER" id="PTHR30053:SF14">
    <property type="entry name" value="TRANSLATION ELONGATION FACTOR KOW-LIKE DOMAIN-CONTAINING PROTEIN"/>
    <property type="match status" value="1"/>
</dbReference>
<evidence type="ECO:0000313" key="13">
    <source>
        <dbReference type="Proteomes" id="UP001597400"/>
    </source>
</evidence>
<comment type="similarity">
    <text evidence="3 7 9">Belongs to the elongation factor P family.</text>
</comment>
<comment type="function">
    <text evidence="7">Involved in peptide bond synthesis. Stimulates efficient translation and peptide-bond synthesis on native or reconstituted 70S ribosomes in vitro. Probably functions indirectly by altering the affinity of the ribosome for aminoacyl-tRNA, thus increasing their reactivity as acceptors for peptidyl transferase.</text>
</comment>
<dbReference type="CDD" id="cd04470">
    <property type="entry name" value="S1_EF-P_repeat_1"/>
    <property type="match status" value="1"/>
</dbReference>
<evidence type="ECO:0000256" key="8">
    <source>
        <dbReference type="NCBIfam" id="TIGR00038"/>
    </source>
</evidence>
<dbReference type="SUPFAM" id="SSF50104">
    <property type="entry name" value="Translation proteins SH3-like domain"/>
    <property type="match status" value="1"/>
</dbReference>
<dbReference type="SUPFAM" id="SSF50249">
    <property type="entry name" value="Nucleic acid-binding proteins"/>
    <property type="match status" value="2"/>
</dbReference>
<evidence type="ECO:0000256" key="9">
    <source>
        <dbReference type="RuleBase" id="RU004389"/>
    </source>
</evidence>
<dbReference type="SMART" id="SM00841">
    <property type="entry name" value="Elong-fact-P_C"/>
    <property type="match status" value="1"/>
</dbReference>
<dbReference type="InterPro" id="IPR015365">
    <property type="entry name" value="Elong-fact-P_C"/>
</dbReference>
<dbReference type="PROSITE" id="PS01275">
    <property type="entry name" value="EFP"/>
    <property type="match status" value="1"/>
</dbReference>
<proteinExistence type="inferred from homology"/>
<evidence type="ECO:0000256" key="7">
    <source>
        <dbReference type="HAMAP-Rule" id="MF_00141"/>
    </source>
</evidence>
<dbReference type="GO" id="GO:0003746">
    <property type="term" value="F:translation elongation factor activity"/>
    <property type="evidence" value="ECO:0007669"/>
    <property type="project" value="UniProtKB-KW"/>
</dbReference>
<keyword evidence="4 7" id="KW-0963">Cytoplasm</keyword>
<dbReference type="Pfam" id="PF01132">
    <property type="entry name" value="EFP"/>
    <property type="match status" value="1"/>
</dbReference>
<keyword evidence="13" id="KW-1185">Reference proteome</keyword>
<dbReference type="InterPro" id="IPR001059">
    <property type="entry name" value="Transl_elong_P/YeiP_cen"/>
</dbReference>
<dbReference type="PIRSF" id="PIRSF005901">
    <property type="entry name" value="EF-P"/>
    <property type="match status" value="1"/>
</dbReference>
<dbReference type="InterPro" id="IPR020599">
    <property type="entry name" value="Transl_elong_fac_P/YeiP"/>
</dbReference>
<name>A0ABW4TXI7_9SPHN</name>